<dbReference type="AlphaFoldDB" id="A0A0W8G1W6"/>
<sequence>MLCQALELADKAVGFYAKAVADCPEALGREVFERLVADKKKQRSRIEEVYRNLQAGKAWEAACRLRDDEPVDMRGVFSTLVPGMPPGSAACMTVVGALSAAIDAELAALRFFGDHQARVTDPVEKAFLVEMIRDQRGFHMLLSDTRYYFEDPQGWHLEKEGSGLDGA</sequence>
<dbReference type="InterPro" id="IPR009078">
    <property type="entry name" value="Ferritin-like_SF"/>
</dbReference>
<gene>
    <name evidence="1" type="ORF">ASZ90_003079</name>
</gene>
<dbReference type="InterPro" id="IPR012347">
    <property type="entry name" value="Ferritin-like"/>
</dbReference>
<organism evidence="1">
    <name type="scientific">hydrocarbon metagenome</name>
    <dbReference type="NCBI Taxonomy" id="938273"/>
    <lineage>
        <taxon>unclassified sequences</taxon>
        <taxon>metagenomes</taxon>
        <taxon>ecological metagenomes</taxon>
    </lineage>
</organism>
<accession>A0A0W8G1W6</accession>
<evidence type="ECO:0008006" key="2">
    <source>
        <dbReference type="Google" id="ProtNLM"/>
    </source>
</evidence>
<evidence type="ECO:0000313" key="1">
    <source>
        <dbReference type="EMBL" id="KUG27073.1"/>
    </source>
</evidence>
<protein>
    <recommendedName>
        <fullName evidence="2">Rubrerythrin diiron-binding domain-containing protein</fullName>
    </recommendedName>
</protein>
<dbReference type="SUPFAM" id="SSF47240">
    <property type="entry name" value="Ferritin-like"/>
    <property type="match status" value="1"/>
</dbReference>
<reference evidence="1" key="1">
    <citation type="journal article" date="2015" name="Proc. Natl. Acad. Sci. U.S.A.">
        <title>Networks of energetic and metabolic interactions define dynamics in microbial communities.</title>
        <authorList>
            <person name="Embree M."/>
            <person name="Liu J.K."/>
            <person name="Al-Bassam M.M."/>
            <person name="Zengler K."/>
        </authorList>
    </citation>
    <scope>NUCLEOTIDE SEQUENCE</scope>
</reference>
<dbReference type="Gene3D" id="1.20.1260.10">
    <property type="match status" value="1"/>
</dbReference>
<dbReference type="EMBL" id="LNQE01000364">
    <property type="protein sequence ID" value="KUG27073.1"/>
    <property type="molecule type" value="Genomic_DNA"/>
</dbReference>
<proteinExistence type="predicted"/>
<comment type="caution">
    <text evidence="1">The sequence shown here is derived from an EMBL/GenBank/DDBJ whole genome shotgun (WGS) entry which is preliminary data.</text>
</comment>
<name>A0A0W8G1W6_9ZZZZ</name>